<sequence length="51" mass="5462">MGCNCGKNKTQYEVVENGRRVFGPTPYKTTAESVAARGAGREVREVTKGAS</sequence>
<dbReference type="AlphaFoldDB" id="A0A918V6L1"/>
<organism evidence="1 2">
    <name type="scientific">Streptomyces echinoruber</name>
    <dbReference type="NCBI Taxonomy" id="68898"/>
    <lineage>
        <taxon>Bacteria</taxon>
        <taxon>Bacillati</taxon>
        <taxon>Actinomycetota</taxon>
        <taxon>Actinomycetes</taxon>
        <taxon>Kitasatosporales</taxon>
        <taxon>Streptomycetaceae</taxon>
        <taxon>Streptomyces</taxon>
    </lineage>
</organism>
<protein>
    <submittedName>
        <fullName evidence="1">Uncharacterized protein</fullName>
    </submittedName>
</protein>
<dbReference type="RefSeq" id="WP_190055918.1">
    <property type="nucleotide sequence ID" value="NZ_BMWH01000002.1"/>
</dbReference>
<dbReference type="Proteomes" id="UP000623010">
    <property type="component" value="Unassembled WGS sequence"/>
</dbReference>
<reference evidence="1" key="1">
    <citation type="journal article" date="2014" name="Int. J. Syst. Evol. Microbiol.">
        <title>Complete genome sequence of Corynebacterium casei LMG S-19264T (=DSM 44701T), isolated from a smear-ripened cheese.</title>
        <authorList>
            <consortium name="US DOE Joint Genome Institute (JGI-PGF)"/>
            <person name="Walter F."/>
            <person name="Albersmeier A."/>
            <person name="Kalinowski J."/>
            <person name="Ruckert C."/>
        </authorList>
    </citation>
    <scope>NUCLEOTIDE SEQUENCE</scope>
    <source>
        <strain evidence="1">JCM 5016</strain>
    </source>
</reference>
<evidence type="ECO:0000313" key="1">
    <source>
        <dbReference type="EMBL" id="GGZ73265.1"/>
    </source>
</evidence>
<evidence type="ECO:0000313" key="2">
    <source>
        <dbReference type="Proteomes" id="UP000623010"/>
    </source>
</evidence>
<dbReference type="EMBL" id="BMWH01000002">
    <property type="protein sequence ID" value="GGZ73265.1"/>
    <property type="molecule type" value="Genomic_DNA"/>
</dbReference>
<keyword evidence="2" id="KW-1185">Reference proteome</keyword>
<reference evidence="1" key="2">
    <citation type="submission" date="2020-09" db="EMBL/GenBank/DDBJ databases">
        <authorList>
            <person name="Sun Q."/>
            <person name="Ohkuma M."/>
        </authorList>
    </citation>
    <scope>NUCLEOTIDE SEQUENCE</scope>
    <source>
        <strain evidence="1">JCM 5016</strain>
    </source>
</reference>
<accession>A0A918V6L1</accession>
<gene>
    <name evidence="1" type="ORF">GCM10010389_08530</name>
</gene>
<comment type="caution">
    <text evidence="1">The sequence shown here is derived from an EMBL/GenBank/DDBJ whole genome shotgun (WGS) entry which is preliminary data.</text>
</comment>
<proteinExistence type="predicted"/>
<name>A0A918V6L1_9ACTN</name>